<evidence type="ECO:0000313" key="2">
    <source>
        <dbReference type="EMBL" id="KAF2195212.1"/>
    </source>
</evidence>
<dbReference type="EMBL" id="ML994610">
    <property type="protein sequence ID" value="KAF2195212.1"/>
    <property type="molecule type" value="Genomic_DNA"/>
</dbReference>
<reference evidence="2" key="1">
    <citation type="journal article" date="2020" name="Stud. Mycol.">
        <title>101 Dothideomycetes genomes: a test case for predicting lifestyles and emergence of pathogens.</title>
        <authorList>
            <person name="Haridas S."/>
            <person name="Albert R."/>
            <person name="Binder M."/>
            <person name="Bloem J."/>
            <person name="Labutti K."/>
            <person name="Salamov A."/>
            <person name="Andreopoulos B."/>
            <person name="Baker S."/>
            <person name="Barry K."/>
            <person name="Bills G."/>
            <person name="Bluhm B."/>
            <person name="Cannon C."/>
            <person name="Castanera R."/>
            <person name="Culley D."/>
            <person name="Daum C."/>
            <person name="Ezra D."/>
            <person name="Gonzalez J."/>
            <person name="Henrissat B."/>
            <person name="Kuo A."/>
            <person name="Liang C."/>
            <person name="Lipzen A."/>
            <person name="Lutzoni F."/>
            <person name="Magnuson J."/>
            <person name="Mondo S."/>
            <person name="Nolan M."/>
            <person name="Ohm R."/>
            <person name="Pangilinan J."/>
            <person name="Park H.-J."/>
            <person name="Ramirez L."/>
            <person name="Alfaro M."/>
            <person name="Sun H."/>
            <person name="Tritt A."/>
            <person name="Yoshinaga Y."/>
            <person name="Zwiers L.-H."/>
            <person name="Turgeon B."/>
            <person name="Goodwin S."/>
            <person name="Spatafora J."/>
            <person name="Crous P."/>
            <person name="Grigoriev I."/>
        </authorList>
    </citation>
    <scope>NUCLEOTIDE SEQUENCE</scope>
    <source>
        <strain evidence="2">CBS 207.26</strain>
    </source>
</reference>
<dbReference type="Proteomes" id="UP000800200">
    <property type="component" value="Unassembled WGS sequence"/>
</dbReference>
<protein>
    <submittedName>
        <fullName evidence="2">Uncharacterized protein</fullName>
    </submittedName>
</protein>
<feature type="compositionally biased region" description="Basic residues" evidence="1">
    <location>
        <begin position="1"/>
        <end position="10"/>
    </location>
</feature>
<dbReference type="PANTHER" id="PTHR42085">
    <property type="entry name" value="F-BOX DOMAIN-CONTAINING PROTEIN"/>
    <property type="match status" value="1"/>
</dbReference>
<feature type="compositionally biased region" description="Basic residues" evidence="1">
    <location>
        <begin position="24"/>
        <end position="34"/>
    </location>
</feature>
<sequence>MPARGKPTHQRSRESSFELGSPSHRPRYNKRTGRPIRNGAGQKQSLPGYVDSVVIEADEPIESCSEDEEGNPVQPRRPSKRKRTPSPTPPPLEPIIYDEGPDPASEDEANGIFHYNPSTKPITMQFNIPLGFHGPLILKLDSRLLATTEGQIYNVEGPRMRRRLEAASVQSQETTPEKDRVGFMTLAPELRNKVYRLLFVADREFNFGLPNNFCRSAAFLRTCKQIHEEGCSILYGENKFAFDRNRTTRAPFWDPVPKEIGYKDVRSFLKMIGPANLRLLREVKLILEDAMPASTSYLHSHEERRYLNDEHLIDCLRILRQAQLRKLTLSFLGRRALARTDIKFLGYLEQIQADEVDTTAYPRWYYANKIHSGLQGDLLNAMTRNPKLYTQNELWPTL</sequence>
<dbReference type="OrthoDB" id="5372935at2759"/>
<name>A0A6A6EW32_9PEZI</name>
<evidence type="ECO:0000256" key="1">
    <source>
        <dbReference type="SAM" id="MobiDB-lite"/>
    </source>
</evidence>
<dbReference type="AlphaFoldDB" id="A0A6A6EW32"/>
<gene>
    <name evidence="2" type="ORF">K469DRAFT_545872</name>
</gene>
<dbReference type="PANTHER" id="PTHR42085:SF1">
    <property type="entry name" value="F-BOX DOMAIN-CONTAINING PROTEIN"/>
    <property type="match status" value="1"/>
</dbReference>
<proteinExistence type="predicted"/>
<feature type="compositionally biased region" description="Acidic residues" evidence="1">
    <location>
        <begin position="99"/>
        <end position="109"/>
    </location>
</feature>
<evidence type="ECO:0000313" key="3">
    <source>
        <dbReference type="Proteomes" id="UP000800200"/>
    </source>
</evidence>
<dbReference type="InterPro" id="IPR038883">
    <property type="entry name" value="AN11006-like"/>
</dbReference>
<feature type="region of interest" description="Disordered" evidence="1">
    <location>
        <begin position="1"/>
        <end position="111"/>
    </location>
</feature>
<feature type="compositionally biased region" description="Acidic residues" evidence="1">
    <location>
        <begin position="56"/>
        <end position="70"/>
    </location>
</feature>
<keyword evidence="3" id="KW-1185">Reference proteome</keyword>
<organism evidence="2 3">
    <name type="scientific">Zopfia rhizophila CBS 207.26</name>
    <dbReference type="NCBI Taxonomy" id="1314779"/>
    <lineage>
        <taxon>Eukaryota</taxon>
        <taxon>Fungi</taxon>
        <taxon>Dikarya</taxon>
        <taxon>Ascomycota</taxon>
        <taxon>Pezizomycotina</taxon>
        <taxon>Dothideomycetes</taxon>
        <taxon>Dothideomycetes incertae sedis</taxon>
        <taxon>Zopfiaceae</taxon>
        <taxon>Zopfia</taxon>
    </lineage>
</organism>
<accession>A0A6A6EW32</accession>